<dbReference type="RefSeq" id="WP_182040855.1">
    <property type="nucleotide sequence ID" value="NZ_PDLY01000002.1"/>
</dbReference>
<gene>
    <name evidence="2" type="ORF">CPA56_04585</name>
</gene>
<dbReference type="PANTHER" id="PTHR32385:SF15">
    <property type="entry name" value="INOSITOL PHOSPHOCERAMIDE MANNOSYLTRANSFERASE 1"/>
    <property type="match status" value="1"/>
</dbReference>
<dbReference type="InterPro" id="IPR051706">
    <property type="entry name" value="Glycosyltransferase_domain"/>
</dbReference>
<keyword evidence="3" id="KW-1185">Reference proteome</keyword>
<dbReference type="InterPro" id="IPR007577">
    <property type="entry name" value="GlycoTrfase_DXD_sugar-bd_CS"/>
</dbReference>
<name>A0ABR5ZSH1_9PROT</name>
<dbReference type="Proteomes" id="UP000765338">
    <property type="component" value="Unassembled WGS sequence"/>
</dbReference>
<proteinExistence type="predicted"/>
<evidence type="ECO:0000313" key="3">
    <source>
        <dbReference type="Proteomes" id="UP000765338"/>
    </source>
</evidence>
<dbReference type="InterPro" id="IPR029044">
    <property type="entry name" value="Nucleotide-diphossugar_trans"/>
</dbReference>
<protein>
    <submittedName>
        <fullName evidence="2">Uncharacterized protein</fullName>
    </submittedName>
</protein>
<evidence type="ECO:0000256" key="1">
    <source>
        <dbReference type="ARBA" id="ARBA00022679"/>
    </source>
</evidence>
<organism evidence="2 3">
    <name type="scientific">Bombella mellum</name>
    <dbReference type="NCBI Taxonomy" id="2039288"/>
    <lineage>
        <taxon>Bacteria</taxon>
        <taxon>Pseudomonadati</taxon>
        <taxon>Pseudomonadota</taxon>
        <taxon>Alphaproteobacteria</taxon>
        <taxon>Acetobacterales</taxon>
        <taxon>Acetobacteraceae</taxon>
        <taxon>Bombella</taxon>
    </lineage>
</organism>
<dbReference type="Gene3D" id="3.90.550.20">
    <property type="match status" value="1"/>
</dbReference>
<dbReference type="PANTHER" id="PTHR32385">
    <property type="entry name" value="MANNOSYL PHOSPHORYLINOSITOL CERAMIDE SYNTHASE"/>
    <property type="match status" value="1"/>
</dbReference>
<sequence length="352" mass="41113">MFISAHGSYLVVGQDGLEQRFLCAFYDDDTPPPATARDLVKAGYGIERRDHDIVTFFRNDAGFLSSSPSLALYHMPGVDRCETFRDIDQAILPPPLPYIKEAEHISKKIHQVGIFRDKPGSYPEAYVENRNTVVSMNQSYEYYFWSEGGFYEIKEFIKEHYGEEILDYYEAISPDYPAARADFFRYLCLYAVGGVYFDLKTSFTHSLDTTIRPGDRFLLSRWYHGAQVHLEIEHMPYGEYEQYYIICAAGHPLMRRIIQQALCNIRVYRPFLNGTGSYGVLRFIGPLMYSMIVHEYRKGCEDIVRNIHSWSNGIQYSIFRNHDDHHKHQLGEKHYYRRDTPIVTDGYFPWAD</sequence>
<evidence type="ECO:0000313" key="2">
    <source>
        <dbReference type="EMBL" id="MBA5727265.1"/>
    </source>
</evidence>
<dbReference type="SUPFAM" id="SSF53448">
    <property type="entry name" value="Nucleotide-diphospho-sugar transferases"/>
    <property type="match status" value="1"/>
</dbReference>
<dbReference type="EMBL" id="PDLY01000002">
    <property type="protein sequence ID" value="MBA5727265.1"/>
    <property type="molecule type" value="Genomic_DNA"/>
</dbReference>
<dbReference type="Pfam" id="PF04488">
    <property type="entry name" value="Gly_transf_sug"/>
    <property type="match status" value="1"/>
</dbReference>
<accession>A0ABR5ZSH1</accession>
<comment type="caution">
    <text evidence="2">The sequence shown here is derived from an EMBL/GenBank/DDBJ whole genome shotgun (WGS) entry which is preliminary data.</text>
</comment>
<keyword evidence="1" id="KW-0808">Transferase</keyword>
<reference evidence="2 3" key="1">
    <citation type="submission" date="2017-10" db="EMBL/GenBank/DDBJ databases">
        <authorList>
            <person name="Jakob F."/>
        </authorList>
    </citation>
    <scope>NUCLEOTIDE SEQUENCE [LARGE SCALE GENOMIC DNA]</scope>
    <source>
        <strain evidence="2 3">TMW 2.1889</strain>
    </source>
</reference>